<dbReference type="Pfam" id="PF00106">
    <property type="entry name" value="adh_short"/>
    <property type="match status" value="1"/>
</dbReference>
<dbReference type="GO" id="GO:0019433">
    <property type="term" value="P:triglyceride catabolic process"/>
    <property type="evidence" value="ECO:0007669"/>
    <property type="project" value="TreeGrafter"/>
</dbReference>
<reference evidence="4 5" key="1">
    <citation type="submission" date="2017-04" db="EMBL/GenBank/DDBJ databases">
        <title>Draft genome of the yeast Clavispora lusitaniae type strain CBS 6936.</title>
        <authorList>
            <person name="Durrens P."/>
            <person name="Klopp C."/>
            <person name="Biteau N."/>
            <person name="Fitton-Ouhabi V."/>
            <person name="Dementhon K."/>
            <person name="Accoceberry I."/>
            <person name="Sherman D.J."/>
            <person name="Noel T."/>
        </authorList>
    </citation>
    <scope>NUCLEOTIDE SEQUENCE [LARGE SCALE GENOMIC DNA]</scope>
    <source>
        <strain evidence="4 5">CBS 6936</strain>
    </source>
</reference>
<dbReference type="GO" id="GO:0000140">
    <property type="term" value="F:acylglycerone-phosphate reductase (NADP+) activity"/>
    <property type="evidence" value="ECO:0007669"/>
    <property type="project" value="TreeGrafter"/>
</dbReference>
<evidence type="ECO:0000313" key="5">
    <source>
        <dbReference type="Proteomes" id="UP000195602"/>
    </source>
</evidence>
<dbReference type="FunFam" id="3.40.50.720:FF:000261">
    <property type="entry name" value="NADPH-dependent 1-acyldihydroxyacetone phosphate reductase"/>
    <property type="match status" value="1"/>
</dbReference>
<comment type="similarity">
    <text evidence="1">Belongs to the short-chain dehydrogenases/reductases (SDR) family.</text>
</comment>
<evidence type="ECO:0000256" key="1">
    <source>
        <dbReference type="ARBA" id="ARBA00006484"/>
    </source>
</evidence>
<dbReference type="InterPro" id="IPR036291">
    <property type="entry name" value="NAD(P)-bd_dom_sf"/>
</dbReference>
<proteinExistence type="inferred from homology"/>
<evidence type="ECO:0000313" key="4">
    <source>
        <dbReference type="EMBL" id="OVF09794.1"/>
    </source>
</evidence>
<keyword evidence="3" id="KW-0560">Oxidoreductase</keyword>
<dbReference type="PANTHER" id="PTHR44169">
    <property type="entry name" value="NADPH-DEPENDENT 1-ACYLDIHYDROXYACETONE PHOSPHATE REDUCTASE"/>
    <property type="match status" value="1"/>
</dbReference>
<dbReference type="EMBL" id="LYUB02000004">
    <property type="protein sequence ID" value="OVF09794.1"/>
    <property type="molecule type" value="Genomic_DNA"/>
</dbReference>
<protein>
    <submittedName>
        <fullName evidence="4">Acylglycerone-phosphate reductase</fullName>
    </submittedName>
</protein>
<evidence type="ECO:0000256" key="2">
    <source>
        <dbReference type="ARBA" id="ARBA00022857"/>
    </source>
</evidence>
<dbReference type="AlphaFoldDB" id="A0AA91Q2F0"/>
<dbReference type="PANTHER" id="PTHR44169:SF6">
    <property type="entry name" value="NADPH-DEPENDENT 1-ACYLDIHYDROXYACETONE PHOSPHATE REDUCTASE"/>
    <property type="match status" value="1"/>
</dbReference>
<dbReference type="InterPro" id="IPR020904">
    <property type="entry name" value="Sc_DH/Rdtase_CS"/>
</dbReference>
<dbReference type="GO" id="GO:0006654">
    <property type="term" value="P:phosphatidic acid biosynthetic process"/>
    <property type="evidence" value="ECO:0007669"/>
    <property type="project" value="TreeGrafter"/>
</dbReference>
<dbReference type="SUPFAM" id="SSF51735">
    <property type="entry name" value="NAD(P)-binding Rossmann-fold domains"/>
    <property type="match status" value="1"/>
</dbReference>
<dbReference type="Gene3D" id="3.40.50.720">
    <property type="entry name" value="NAD(P)-binding Rossmann-like Domain"/>
    <property type="match status" value="1"/>
</dbReference>
<dbReference type="GO" id="GO:0005811">
    <property type="term" value="C:lipid droplet"/>
    <property type="evidence" value="ECO:0007669"/>
    <property type="project" value="TreeGrafter"/>
</dbReference>
<gene>
    <name evidence="4" type="ORF">A9F13_04g03014</name>
</gene>
<dbReference type="GO" id="GO:0004806">
    <property type="term" value="F:triacylglycerol lipase activity"/>
    <property type="evidence" value="ECO:0007669"/>
    <property type="project" value="TreeGrafter"/>
</dbReference>
<dbReference type="KEGG" id="clus:A9F13_04g03014"/>
<sequence>MTRQKTALVTGASSGIGYATALEFAKRGYKTFACARRLGPMEPLKEHGITIFQCDVSSLESVRAARQFIAEQTDGYLDFLFNNAGQSCTFPALDVTDEAFETCFQVNVFGPIRMTREFAPLLINAKGTVGFTGSVSGLVPFPFSCIYSSTKAAIHQYAATLRVEMKPFGVKVINIVTGGVKTNIADTRDLPEGSLFAVPGIDEAMIERKQMAARNNPMPAEKYASKVVSDFENSRIEGSLNFYRGHMASLLGHLMSWCPRFIVERILVRKFRLTNVFAKVSEKYSKQKIE</sequence>
<comment type="caution">
    <text evidence="4">The sequence shown here is derived from an EMBL/GenBank/DDBJ whole genome shotgun (WGS) entry which is preliminary data.</text>
</comment>
<keyword evidence="2" id="KW-0521">NADP</keyword>
<accession>A0AA91Q2F0</accession>
<dbReference type="Proteomes" id="UP000195602">
    <property type="component" value="Unassembled WGS sequence"/>
</dbReference>
<dbReference type="InterPro" id="IPR002347">
    <property type="entry name" value="SDR_fam"/>
</dbReference>
<dbReference type="PRINTS" id="PR00081">
    <property type="entry name" value="GDHRDH"/>
</dbReference>
<dbReference type="PROSITE" id="PS00061">
    <property type="entry name" value="ADH_SHORT"/>
    <property type="match status" value="1"/>
</dbReference>
<evidence type="ECO:0000256" key="3">
    <source>
        <dbReference type="ARBA" id="ARBA00023002"/>
    </source>
</evidence>
<organism evidence="4 5">
    <name type="scientific">Clavispora lusitaniae</name>
    <name type="common">Candida lusitaniae</name>
    <dbReference type="NCBI Taxonomy" id="36911"/>
    <lineage>
        <taxon>Eukaryota</taxon>
        <taxon>Fungi</taxon>
        <taxon>Dikarya</taxon>
        <taxon>Ascomycota</taxon>
        <taxon>Saccharomycotina</taxon>
        <taxon>Pichiomycetes</taxon>
        <taxon>Metschnikowiaceae</taxon>
        <taxon>Clavispora</taxon>
    </lineage>
</organism>
<dbReference type="GO" id="GO:0005783">
    <property type="term" value="C:endoplasmic reticulum"/>
    <property type="evidence" value="ECO:0007669"/>
    <property type="project" value="TreeGrafter"/>
</dbReference>
<dbReference type="CDD" id="cd05374">
    <property type="entry name" value="17beta-HSD-like_SDR_c"/>
    <property type="match status" value="1"/>
</dbReference>
<name>A0AA91Q2F0_CLALS</name>